<keyword evidence="5" id="KW-1133">Transmembrane helix</keyword>
<evidence type="ECO:0000256" key="5">
    <source>
        <dbReference type="ARBA" id="ARBA00022989"/>
    </source>
</evidence>
<dbReference type="PANTHER" id="PTHR21137">
    <property type="entry name" value="ODORANT RECEPTOR"/>
    <property type="match status" value="1"/>
</dbReference>
<proteinExistence type="inferred from homology"/>
<protein>
    <recommendedName>
        <fullName evidence="9">Odorant receptor</fullName>
    </recommendedName>
</protein>
<dbReference type="Proteomes" id="UP001627154">
    <property type="component" value="Unassembled WGS sequence"/>
</dbReference>
<sequence>MEEKSSFYRGVRRVQSRVLRLAGLIPLENGKLGFVGTVCPSVYVNLAFSAVSSVYVWAFVEDCRNRRFNPDITSEMFSFVGFHLRFLYIFGRRKKLAGMLDYCESLWTRVESHEKVHVRGFVRKVSKLSCCYSGIILMTITLYVLSSQLPQLTTASSNETVHRVLPYPFYFDVQSSPRYEILLATQIACLLTVTQTSVCVDTSIAFLIMIACGHFRLIQVRLEQISSHIDANEREPQHLPLRIEKTGPLSKILDNKDDDRVERETRVDGKWTGKVISRKIRQCVKYHGEILQFCTEIARLSSEIFMIELISTTYNLSLIGILLAGNMPLTEKFKFAPVLLILTTQLFVCQYPPDLLLRESLGVSDSVYFVPPFRNDRWRIDRMLLMMLRRSQRPYQLLAGGQIKLNIESFGNMIRGAVSFFTVLRSFN</sequence>
<dbReference type="GO" id="GO:0005886">
    <property type="term" value="C:plasma membrane"/>
    <property type="evidence" value="ECO:0007669"/>
    <property type="project" value="UniProtKB-SubCell"/>
</dbReference>
<dbReference type="EMBL" id="JBJJXI010000123">
    <property type="protein sequence ID" value="KAL3389313.1"/>
    <property type="molecule type" value="Genomic_DNA"/>
</dbReference>
<keyword evidence="7 9" id="KW-0675">Receptor</keyword>
<dbReference type="InterPro" id="IPR004117">
    <property type="entry name" value="7tm6_olfct_rcpt"/>
</dbReference>
<evidence type="ECO:0000256" key="9">
    <source>
        <dbReference type="RuleBase" id="RU351113"/>
    </source>
</evidence>
<evidence type="ECO:0000256" key="1">
    <source>
        <dbReference type="ARBA" id="ARBA00004141"/>
    </source>
</evidence>
<keyword evidence="11" id="KW-1185">Reference proteome</keyword>
<name>A0ABD2W8V5_9HYME</name>
<evidence type="ECO:0000313" key="11">
    <source>
        <dbReference type="Proteomes" id="UP001627154"/>
    </source>
</evidence>
<comment type="subcellular location">
    <subcellularLocation>
        <location evidence="9">Cell membrane</location>
        <topology evidence="9">Multi-pass membrane protein</topology>
    </subcellularLocation>
    <subcellularLocation>
        <location evidence="1">Membrane</location>
        <topology evidence="1">Multi-pass membrane protein</topology>
    </subcellularLocation>
</comment>
<keyword evidence="3" id="KW-0812">Transmembrane</keyword>
<evidence type="ECO:0000256" key="2">
    <source>
        <dbReference type="ARBA" id="ARBA00022606"/>
    </source>
</evidence>
<evidence type="ECO:0000256" key="7">
    <source>
        <dbReference type="ARBA" id="ARBA00023170"/>
    </source>
</evidence>
<evidence type="ECO:0000256" key="3">
    <source>
        <dbReference type="ARBA" id="ARBA00022692"/>
    </source>
</evidence>
<evidence type="ECO:0000256" key="4">
    <source>
        <dbReference type="ARBA" id="ARBA00022725"/>
    </source>
</evidence>
<comment type="caution">
    <text evidence="10">The sequence shown here is derived from an EMBL/GenBank/DDBJ whole genome shotgun (WGS) entry which is preliminary data.</text>
</comment>
<accession>A0ABD2W8V5</accession>
<keyword evidence="4 9" id="KW-0552">Olfaction</keyword>
<evidence type="ECO:0000256" key="6">
    <source>
        <dbReference type="ARBA" id="ARBA00023136"/>
    </source>
</evidence>
<keyword evidence="6" id="KW-0472">Membrane</keyword>
<gene>
    <name evidence="10" type="ORF">TKK_015559</name>
</gene>
<dbReference type="PANTHER" id="PTHR21137:SF42">
    <property type="entry name" value="ODORANT RECEPTOR 83A"/>
    <property type="match status" value="1"/>
</dbReference>
<evidence type="ECO:0000256" key="8">
    <source>
        <dbReference type="ARBA" id="ARBA00023224"/>
    </source>
</evidence>
<comment type="similarity">
    <text evidence="9">Belongs to the insect chemoreceptor superfamily. Heteromeric odorant receptor channel (TC 1.A.69) family.</text>
</comment>
<keyword evidence="8 9" id="KW-0807">Transducer</keyword>
<dbReference type="GO" id="GO:0007165">
    <property type="term" value="P:signal transduction"/>
    <property type="evidence" value="ECO:0007669"/>
    <property type="project" value="UniProtKB-KW"/>
</dbReference>
<dbReference type="AlphaFoldDB" id="A0ABD2W8V5"/>
<evidence type="ECO:0000313" key="10">
    <source>
        <dbReference type="EMBL" id="KAL3389313.1"/>
    </source>
</evidence>
<dbReference type="GO" id="GO:0007608">
    <property type="term" value="P:sensory perception of smell"/>
    <property type="evidence" value="ECO:0007669"/>
    <property type="project" value="UniProtKB-KW"/>
</dbReference>
<dbReference type="Pfam" id="PF02949">
    <property type="entry name" value="7tm_6"/>
    <property type="match status" value="1"/>
</dbReference>
<organism evidence="10 11">
    <name type="scientific">Trichogramma kaykai</name>
    <dbReference type="NCBI Taxonomy" id="54128"/>
    <lineage>
        <taxon>Eukaryota</taxon>
        <taxon>Metazoa</taxon>
        <taxon>Ecdysozoa</taxon>
        <taxon>Arthropoda</taxon>
        <taxon>Hexapoda</taxon>
        <taxon>Insecta</taxon>
        <taxon>Pterygota</taxon>
        <taxon>Neoptera</taxon>
        <taxon>Endopterygota</taxon>
        <taxon>Hymenoptera</taxon>
        <taxon>Apocrita</taxon>
        <taxon>Proctotrupomorpha</taxon>
        <taxon>Chalcidoidea</taxon>
        <taxon>Trichogrammatidae</taxon>
        <taxon>Trichogramma</taxon>
    </lineage>
</organism>
<keyword evidence="2 9" id="KW-0716">Sensory transduction</keyword>
<reference evidence="10 11" key="1">
    <citation type="journal article" date="2024" name="bioRxiv">
        <title>A reference genome for Trichogramma kaykai: A tiny desert-dwelling parasitoid wasp with competing sex-ratio distorters.</title>
        <authorList>
            <person name="Culotta J."/>
            <person name="Lindsey A.R."/>
        </authorList>
    </citation>
    <scope>NUCLEOTIDE SEQUENCE [LARGE SCALE GENOMIC DNA]</scope>
    <source>
        <strain evidence="10 11">KSX58</strain>
    </source>
</reference>